<dbReference type="EMBL" id="CP032418">
    <property type="protein sequence ID" value="AYC30837.1"/>
    <property type="molecule type" value="Genomic_DNA"/>
</dbReference>
<dbReference type="Proteomes" id="UP000265725">
    <property type="component" value="Chromosome"/>
</dbReference>
<gene>
    <name evidence="3" type="ORF">D3873_10965</name>
</gene>
<dbReference type="GO" id="GO:0008237">
    <property type="term" value="F:metallopeptidase activity"/>
    <property type="evidence" value="ECO:0007669"/>
    <property type="project" value="UniProtKB-KW"/>
</dbReference>
<keyword evidence="3" id="KW-0378">Hydrolase</keyword>
<dbReference type="InterPro" id="IPR052710">
    <property type="entry name" value="CAAX_protease"/>
</dbReference>
<keyword evidence="1" id="KW-0812">Transmembrane</keyword>
<dbReference type="KEGG" id="paek:D3873_10965"/>
<name>A0A385YY26_9BACL</name>
<organism evidence="3 4">
    <name type="scientific">Paenisporosarcina cavernae</name>
    <dbReference type="NCBI Taxonomy" id="2320858"/>
    <lineage>
        <taxon>Bacteria</taxon>
        <taxon>Bacillati</taxon>
        <taxon>Bacillota</taxon>
        <taxon>Bacilli</taxon>
        <taxon>Bacillales</taxon>
        <taxon>Caryophanaceae</taxon>
        <taxon>Paenisporosarcina</taxon>
    </lineage>
</organism>
<feature type="transmembrane region" description="Helical" evidence="1">
    <location>
        <begin position="145"/>
        <end position="162"/>
    </location>
</feature>
<feature type="transmembrane region" description="Helical" evidence="1">
    <location>
        <begin position="192"/>
        <end position="209"/>
    </location>
</feature>
<sequence>MQLSGFLIGPLLFLYFQGVYPNDLKMAELMTNGWFVFVSMSLAAVIFLFLIRKEKNFVDLPGKKASIGKSIGFGIIGFFLVLIGQSIGAYIESLIGIPPGSENTAQFLEIASAAPVAIFSIVLFAPFLEEVVFRRVIFGTVLGKSNFVIAAIVSAVVFAIIHFDFAHIILYAISGFIFAYLYYITKRLLTSFIAHMLLNGFVTVIQLNIDALEKFQKSLQFILHHLQ</sequence>
<protein>
    <submittedName>
        <fullName evidence="3">CPBP family intramembrane metalloprotease</fullName>
    </submittedName>
</protein>
<dbReference type="PANTHER" id="PTHR36435:SF6">
    <property type="entry name" value="ABORTIVE INFECTION PROTEIN"/>
    <property type="match status" value="1"/>
</dbReference>
<evidence type="ECO:0000256" key="1">
    <source>
        <dbReference type="SAM" id="Phobius"/>
    </source>
</evidence>
<keyword evidence="1" id="KW-1133">Transmembrane helix</keyword>
<evidence type="ECO:0000313" key="4">
    <source>
        <dbReference type="Proteomes" id="UP000265725"/>
    </source>
</evidence>
<dbReference type="AlphaFoldDB" id="A0A385YY26"/>
<feature type="transmembrane region" description="Helical" evidence="1">
    <location>
        <begin position="168"/>
        <end position="185"/>
    </location>
</feature>
<feature type="transmembrane region" description="Helical" evidence="1">
    <location>
        <begin position="34"/>
        <end position="51"/>
    </location>
</feature>
<dbReference type="InterPro" id="IPR003675">
    <property type="entry name" value="Rce1/LyrA-like_dom"/>
</dbReference>
<dbReference type="Pfam" id="PF02517">
    <property type="entry name" value="Rce1-like"/>
    <property type="match status" value="1"/>
</dbReference>
<proteinExistence type="predicted"/>
<keyword evidence="3" id="KW-0645">Protease</keyword>
<dbReference type="GO" id="GO:0080120">
    <property type="term" value="P:CAAX-box protein maturation"/>
    <property type="evidence" value="ECO:0007669"/>
    <property type="project" value="UniProtKB-ARBA"/>
</dbReference>
<feature type="domain" description="CAAX prenyl protease 2/Lysostaphin resistance protein A-like" evidence="2">
    <location>
        <begin position="115"/>
        <end position="200"/>
    </location>
</feature>
<feature type="transmembrane region" description="Helical" evidence="1">
    <location>
        <begin position="111"/>
        <end position="133"/>
    </location>
</feature>
<keyword evidence="4" id="KW-1185">Reference proteome</keyword>
<dbReference type="GO" id="GO:0006508">
    <property type="term" value="P:proteolysis"/>
    <property type="evidence" value="ECO:0007669"/>
    <property type="project" value="UniProtKB-KW"/>
</dbReference>
<accession>A0A385YY26</accession>
<evidence type="ECO:0000313" key="3">
    <source>
        <dbReference type="EMBL" id="AYC30837.1"/>
    </source>
</evidence>
<dbReference type="PANTHER" id="PTHR36435">
    <property type="entry name" value="SLR1288 PROTEIN"/>
    <property type="match status" value="1"/>
</dbReference>
<reference evidence="4" key="1">
    <citation type="submission" date="2018-09" db="EMBL/GenBank/DDBJ databases">
        <authorList>
            <person name="Zhu H."/>
        </authorList>
    </citation>
    <scope>NUCLEOTIDE SEQUENCE [LARGE SCALE GENOMIC DNA]</scope>
    <source>
        <strain evidence="4">K2R23-3</strain>
    </source>
</reference>
<keyword evidence="3" id="KW-0482">Metalloprotease</keyword>
<dbReference type="OrthoDB" id="2194912at2"/>
<dbReference type="GO" id="GO:0004175">
    <property type="term" value="F:endopeptidase activity"/>
    <property type="evidence" value="ECO:0007669"/>
    <property type="project" value="UniProtKB-ARBA"/>
</dbReference>
<feature type="transmembrane region" description="Helical" evidence="1">
    <location>
        <begin position="71"/>
        <end position="91"/>
    </location>
</feature>
<evidence type="ECO:0000259" key="2">
    <source>
        <dbReference type="Pfam" id="PF02517"/>
    </source>
</evidence>
<keyword evidence="1" id="KW-0472">Membrane</keyword>